<keyword evidence="6 9" id="KW-0460">Magnesium</keyword>
<feature type="domain" description="Carbohydrate kinase PfkB" evidence="10">
    <location>
        <begin position="3"/>
        <end position="290"/>
    </location>
</feature>
<proteinExistence type="inferred from homology"/>
<dbReference type="GO" id="GO:0005524">
    <property type="term" value="F:ATP binding"/>
    <property type="evidence" value="ECO:0007669"/>
    <property type="project" value="UniProtKB-UniRule"/>
</dbReference>
<keyword evidence="4 9" id="KW-0418">Kinase</keyword>
<evidence type="ECO:0000313" key="11">
    <source>
        <dbReference type="EMBL" id="SEE88093.1"/>
    </source>
</evidence>
<comment type="cofactor">
    <cofactor evidence="9">
        <name>Mg(2+)</name>
        <dbReference type="ChEBI" id="CHEBI:18420"/>
    </cofactor>
    <text evidence="9">Requires a divalent cation, most likely magnesium in vivo, as an electrophilic catalyst to aid phosphoryl group transfer. It is the chelate of the metal and the nucleotide that is the actual substrate.</text>
</comment>
<evidence type="ECO:0000256" key="1">
    <source>
        <dbReference type="ARBA" id="ARBA00022679"/>
    </source>
</evidence>
<keyword evidence="5 9" id="KW-0067">ATP-binding</keyword>
<dbReference type="AlphaFoldDB" id="A0A1H5MFZ8"/>
<feature type="binding site" evidence="9">
    <location>
        <position position="242"/>
    </location>
    <ligand>
        <name>K(+)</name>
        <dbReference type="ChEBI" id="CHEBI:29103"/>
    </ligand>
</feature>
<dbReference type="InterPro" id="IPR029056">
    <property type="entry name" value="Ribokinase-like"/>
</dbReference>
<evidence type="ECO:0000256" key="5">
    <source>
        <dbReference type="ARBA" id="ARBA00022840"/>
    </source>
</evidence>
<comment type="subcellular location">
    <subcellularLocation>
        <location evidence="9">Cytoplasm</location>
    </subcellularLocation>
</comment>
<dbReference type="PANTHER" id="PTHR10584:SF166">
    <property type="entry name" value="RIBOKINASE"/>
    <property type="match status" value="1"/>
</dbReference>
<organism evidence="11 12">
    <name type="scientific">Ruania alba</name>
    <dbReference type="NCBI Taxonomy" id="648782"/>
    <lineage>
        <taxon>Bacteria</taxon>
        <taxon>Bacillati</taxon>
        <taxon>Actinomycetota</taxon>
        <taxon>Actinomycetes</taxon>
        <taxon>Micrococcales</taxon>
        <taxon>Ruaniaceae</taxon>
        <taxon>Ruania</taxon>
    </lineage>
</organism>
<evidence type="ECO:0000259" key="10">
    <source>
        <dbReference type="Pfam" id="PF00294"/>
    </source>
</evidence>
<dbReference type="GO" id="GO:0004747">
    <property type="term" value="F:ribokinase activity"/>
    <property type="evidence" value="ECO:0007669"/>
    <property type="project" value="UniProtKB-UniRule"/>
</dbReference>
<feature type="binding site" evidence="9">
    <location>
        <position position="181"/>
    </location>
    <ligand>
        <name>ATP</name>
        <dbReference type="ChEBI" id="CHEBI:30616"/>
    </ligand>
</feature>
<dbReference type="STRING" id="648782.SAMN04488554_3355"/>
<keyword evidence="3 9" id="KW-0547">Nucleotide-binding</keyword>
<dbReference type="Gene3D" id="3.40.1190.20">
    <property type="match status" value="1"/>
</dbReference>
<evidence type="ECO:0000256" key="9">
    <source>
        <dbReference type="HAMAP-Rule" id="MF_01987"/>
    </source>
</evidence>
<dbReference type="GO" id="GO:0046872">
    <property type="term" value="F:metal ion binding"/>
    <property type="evidence" value="ECO:0007669"/>
    <property type="project" value="UniProtKB-KW"/>
</dbReference>
<dbReference type="InterPro" id="IPR011611">
    <property type="entry name" value="PfkB_dom"/>
</dbReference>
<dbReference type="InterPro" id="IPR002139">
    <property type="entry name" value="Ribo/fructo_kinase"/>
</dbReference>
<dbReference type="GO" id="GO:0005829">
    <property type="term" value="C:cytosol"/>
    <property type="evidence" value="ECO:0007669"/>
    <property type="project" value="TreeGrafter"/>
</dbReference>
<reference evidence="12" key="1">
    <citation type="submission" date="2016-10" db="EMBL/GenBank/DDBJ databases">
        <authorList>
            <person name="Varghese N."/>
            <person name="Submissions S."/>
        </authorList>
    </citation>
    <scope>NUCLEOTIDE SEQUENCE [LARGE SCALE GENOMIC DNA]</scope>
    <source>
        <strain evidence="12">DSM 21368</strain>
    </source>
</reference>
<comment type="catalytic activity">
    <reaction evidence="9">
        <text>D-ribose + ATP = D-ribose 5-phosphate + ADP + H(+)</text>
        <dbReference type="Rhea" id="RHEA:13697"/>
        <dbReference type="ChEBI" id="CHEBI:15378"/>
        <dbReference type="ChEBI" id="CHEBI:30616"/>
        <dbReference type="ChEBI" id="CHEBI:47013"/>
        <dbReference type="ChEBI" id="CHEBI:78346"/>
        <dbReference type="ChEBI" id="CHEBI:456216"/>
        <dbReference type="EC" id="2.7.1.15"/>
    </reaction>
</comment>
<dbReference type="CDD" id="cd01174">
    <property type="entry name" value="ribokinase"/>
    <property type="match status" value="1"/>
</dbReference>
<comment type="function">
    <text evidence="9">Catalyzes the phosphorylation of ribose at O-5 in a reaction requiring ATP and magnesium. The resulting D-ribose-5-phosphate can then be used either for sythesis of nucleotides, histidine, and tryptophan, or as a component of the pentose phosphate pathway.</text>
</comment>
<keyword evidence="8 9" id="KW-0119">Carbohydrate metabolism</keyword>
<evidence type="ECO:0000256" key="7">
    <source>
        <dbReference type="ARBA" id="ARBA00022958"/>
    </source>
</evidence>
<dbReference type="PRINTS" id="PR00990">
    <property type="entry name" value="RIBOKINASE"/>
</dbReference>
<evidence type="ECO:0000256" key="4">
    <source>
        <dbReference type="ARBA" id="ARBA00022777"/>
    </source>
</evidence>
<feature type="binding site" evidence="9">
    <location>
        <position position="281"/>
    </location>
    <ligand>
        <name>K(+)</name>
        <dbReference type="ChEBI" id="CHEBI:29103"/>
    </ligand>
</feature>
<name>A0A1H5MFZ8_9MICO</name>
<evidence type="ECO:0000256" key="8">
    <source>
        <dbReference type="ARBA" id="ARBA00023277"/>
    </source>
</evidence>
<dbReference type="GO" id="GO:0019303">
    <property type="term" value="P:D-ribose catabolic process"/>
    <property type="evidence" value="ECO:0007669"/>
    <property type="project" value="UniProtKB-UniRule"/>
</dbReference>
<gene>
    <name evidence="9" type="primary">rbsK</name>
    <name evidence="11" type="ORF">SAMN04488554_3355</name>
</gene>
<feature type="binding site" evidence="9">
    <location>
        <begin position="247"/>
        <end position="248"/>
    </location>
    <ligand>
        <name>ATP</name>
        <dbReference type="ChEBI" id="CHEBI:30616"/>
    </ligand>
</feature>
<dbReference type="OrthoDB" id="9775849at2"/>
<dbReference type="HAMAP" id="MF_01987">
    <property type="entry name" value="Ribokinase"/>
    <property type="match status" value="1"/>
</dbReference>
<keyword evidence="9" id="KW-0963">Cytoplasm</keyword>
<keyword evidence="7 9" id="KW-0630">Potassium</keyword>
<feature type="binding site" evidence="9">
    <location>
        <position position="244"/>
    </location>
    <ligand>
        <name>K(+)</name>
        <dbReference type="ChEBI" id="CHEBI:29103"/>
    </ligand>
</feature>
<dbReference type="EC" id="2.7.1.15" evidence="9"/>
<comment type="caution">
    <text evidence="9">Lacks conserved residue(s) required for the propagation of feature annotation.</text>
</comment>
<dbReference type="InterPro" id="IPR011877">
    <property type="entry name" value="Ribokinase"/>
</dbReference>
<comment type="pathway">
    <text evidence="9">Carbohydrate metabolism; D-ribose degradation; D-ribose 5-phosphate from beta-D-ribopyranose: step 2/2.</text>
</comment>
<comment type="activity regulation">
    <text evidence="9">Activated by a monovalent cation that binds near, but not in, the active site. The most likely occupant of the site in vivo is potassium. Ion binding induces a conformational change that may alter substrate affinity.</text>
</comment>
<dbReference type="PANTHER" id="PTHR10584">
    <property type="entry name" value="SUGAR KINASE"/>
    <property type="match status" value="1"/>
</dbReference>
<dbReference type="SUPFAM" id="SSF53613">
    <property type="entry name" value="Ribokinase-like"/>
    <property type="match status" value="1"/>
</dbReference>
<comment type="similarity">
    <text evidence="9">Belongs to the carbohydrate kinase PfkB family. Ribokinase subfamily.</text>
</comment>
<evidence type="ECO:0000256" key="6">
    <source>
        <dbReference type="ARBA" id="ARBA00022842"/>
    </source>
</evidence>
<dbReference type="EMBL" id="FNTX01000002">
    <property type="protein sequence ID" value="SEE88093.1"/>
    <property type="molecule type" value="Genomic_DNA"/>
</dbReference>
<comment type="subunit">
    <text evidence="9">Homodimer.</text>
</comment>
<sequence length="298" mass="29986">MGVVVVGSANMDVVTRVPRIPGPGETLLALSFARGGGGKGANQAVAAARAGGAQTVFVGALGRDADGDALREGLADAGVDTGVISVSDAPTGTALISVAEDGENAIVVVGGANADFTELSGEQRERVGQADVLLAQLEIAPEVVLAAAQARSEGATFVLNAAPSAPLSEQMWAEVDVLVVNEHEAADLAESLGAPDRDLDAAVDRLAERVSALVVTLGGKGCLVLQDRRRTQVPAVRVTPVDTTGAGDTFVGVLGARLALGDDLVEAARWGSVAAALAVQRPGAQDGVPHADEVRAAR</sequence>
<dbReference type="UniPathway" id="UPA00916">
    <property type="reaction ID" value="UER00889"/>
</dbReference>
<protein>
    <recommendedName>
        <fullName evidence="9">Ribokinase</fullName>
        <shortName evidence="9">RK</shortName>
        <ecNumber evidence="9">2.7.1.15</ecNumber>
    </recommendedName>
</protein>
<keyword evidence="1 9" id="KW-0808">Transferase</keyword>
<feature type="binding site" evidence="9">
    <location>
        <position position="278"/>
    </location>
    <ligand>
        <name>K(+)</name>
        <dbReference type="ChEBI" id="CHEBI:29103"/>
    </ligand>
</feature>
<feature type="binding site" evidence="9">
    <location>
        <begin position="10"/>
        <end position="12"/>
    </location>
    <ligand>
        <name>substrate</name>
    </ligand>
</feature>
<feature type="active site" description="Proton acceptor" evidence="9">
    <location>
        <position position="248"/>
    </location>
</feature>
<evidence type="ECO:0000256" key="2">
    <source>
        <dbReference type="ARBA" id="ARBA00022723"/>
    </source>
</evidence>
<dbReference type="Pfam" id="PF00294">
    <property type="entry name" value="PfkB"/>
    <property type="match status" value="1"/>
</dbReference>
<feature type="binding site" evidence="9">
    <location>
        <position position="138"/>
    </location>
    <ligand>
        <name>substrate</name>
    </ligand>
</feature>
<evidence type="ECO:0000313" key="12">
    <source>
        <dbReference type="Proteomes" id="UP000199220"/>
    </source>
</evidence>
<feature type="binding site" evidence="9">
    <location>
        <position position="283"/>
    </location>
    <ligand>
        <name>K(+)</name>
        <dbReference type="ChEBI" id="CHEBI:29103"/>
    </ligand>
</feature>
<evidence type="ECO:0000256" key="3">
    <source>
        <dbReference type="ARBA" id="ARBA00022741"/>
    </source>
</evidence>
<dbReference type="Proteomes" id="UP000199220">
    <property type="component" value="Unassembled WGS sequence"/>
</dbReference>
<keyword evidence="2 9" id="KW-0479">Metal-binding</keyword>
<feature type="binding site" evidence="9">
    <location>
        <begin position="216"/>
        <end position="221"/>
    </location>
    <ligand>
        <name>ATP</name>
        <dbReference type="ChEBI" id="CHEBI:30616"/>
    </ligand>
</feature>
<accession>A0A1H5MFZ8</accession>
<feature type="binding site" evidence="9">
    <location>
        <begin position="38"/>
        <end position="42"/>
    </location>
    <ligand>
        <name>substrate</name>
    </ligand>
</feature>
<keyword evidence="12" id="KW-1185">Reference proteome</keyword>
<feature type="binding site" evidence="9">
    <location>
        <position position="248"/>
    </location>
    <ligand>
        <name>substrate</name>
    </ligand>
</feature>